<dbReference type="Pfam" id="PF11236">
    <property type="entry name" value="DUF3037"/>
    <property type="match status" value="1"/>
</dbReference>
<sequence length="127" mass="14838">MHEKHLYEYAVVRVVPKVEREEFINVGLILFSKKQRFLKMKYHIPEDKIKSFCTEFDIEQLTINLSSFQKICEGNKTAGPIALLDTAERFRWLTAVKSSSIQTSRPHPGFSNDLEASFERLYQELVL</sequence>
<name>A0ABT8CZ37_9FLAO</name>
<dbReference type="Proteomes" id="UP001242368">
    <property type="component" value="Unassembled WGS sequence"/>
</dbReference>
<reference evidence="2" key="3">
    <citation type="submission" date="2023-06" db="EMBL/GenBank/DDBJ databases">
        <authorList>
            <person name="Lucena T."/>
            <person name="Sun Q."/>
        </authorList>
    </citation>
    <scope>NUCLEOTIDE SEQUENCE</scope>
    <source>
        <strain evidence="2">CECT 7184</strain>
    </source>
</reference>
<organism evidence="2 3">
    <name type="scientific">Paenimyroides ceti</name>
    <dbReference type="NCBI Taxonomy" id="395087"/>
    <lineage>
        <taxon>Bacteria</taxon>
        <taxon>Pseudomonadati</taxon>
        <taxon>Bacteroidota</taxon>
        <taxon>Flavobacteriia</taxon>
        <taxon>Flavobacteriales</taxon>
        <taxon>Flavobacteriaceae</taxon>
        <taxon>Paenimyroides</taxon>
    </lineage>
</organism>
<accession>A0ABT8CZ37</accession>
<protein>
    <submittedName>
        <fullName evidence="2">DUF3037 domain-containing protein</fullName>
    </submittedName>
</protein>
<reference evidence="3" key="2">
    <citation type="journal article" date="2019" name="Int. J. Syst. Evol. Microbiol.">
        <title>The Global Catalogue of Microorganisms (GCM) 10K type strain sequencing project: providing services to taxonomists for standard genome sequencing and annotation.</title>
        <authorList>
            <consortium name="The Broad Institute Genomics Platform"/>
            <consortium name="The Broad Institute Genome Sequencing Center for Infectious Disease"/>
            <person name="Wu L."/>
            <person name="Ma J."/>
        </authorList>
    </citation>
    <scope>NUCLEOTIDE SEQUENCE [LARGE SCALE GENOMIC DNA]</scope>
    <source>
        <strain evidence="3">CECT 7184</strain>
    </source>
</reference>
<reference evidence="2" key="1">
    <citation type="journal article" date="2014" name="Int. J. Syst. Evol. Microbiol.">
        <title>Complete genome of a new Firmicutes species belonging to the dominant human colonic microbiota ('Ruminococcus bicirculans') reveals two chromosomes and a selective capacity to utilize plant glucans.</title>
        <authorList>
            <consortium name="NISC Comparative Sequencing Program"/>
            <person name="Wegmann U."/>
            <person name="Louis P."/>
            <person name="Goesmann A."/>
            <person name="Henrissat B."/>
            <person name="Duncan S.H."/>
            <person name="Flint H.J."/>
        </authorList>
    </citation>
    <scope>NUCLEOTIDE SEQUENCE</scope>
    <source>
        <strain evidence="2">CECT 7184</strain>
    </source>
</reference>
<dbReference type="EMBL" id="JAUFQU010000001">
    <property type="protein sequence ID" value="MDN3707847.1"/>
    <property type="molecule type" value="Genomic_DNA"/>
</dbReference>
<proteinExistence type="predicted"/>
<evidence type="ECO:0000313" key="2">
    <source>
        <dbReference type="EMBL" id="MDN3709500.1"/>
    </source>
</evidence>
<dbReference type="EMBL" id="JAUFQU010000038">
    <property type="protein sequence ID" value="MDN3709500.1"/>
    <property type="molecule type" value="Genomic_DNA"/>
</dbReference>
<evidence type="ECO:0000313" key="3">
    <source>
        <dbReference type="Proteomes" id="UP001242368"/>
    </source>
</evidence>
<evidence type="ECO:0000313" key="1">
    <source>
        <dbReference type="EMBL" id="MDN3707847.1"/>
    </source>
</evidence>
<dbReference type="RefSeq" id="WP_290363799.1">
    <property type="nucleotide sequence ID" value="NZ_JAUFQU010000001.1"/>
</dbReference>
<keyword evidence="3" id="KW-1185">Reference proteome</keyword>
<comment type="caution">
    <text evidence="2">The sequence shown here is derived from an EMBL/GenBank/DDBJ whole genome shotgun (WGS) entry which is preliminary data.</text>
</comment>
<gene>
    <name evidence="1" type="ORF">QW060_12090</name>
    <name evidence="2" type="ORF">QW060_21200</name>
</gene>
<dbReference type="InterPro" id="IPR021398">
    <property type="entry name" value="DUF3037"/>
</dbReference>